<gene>
    <name evidence="1" type="ORF">AFR_28930</name>
</gene>
<accession>U5W4X7</accession>
<dbReference type="HOGENOM" id="CLU_098567_1_0_11"/>
<protein>
    <recommendedName>
        <fullName evidence="3">Phenazine biosynthesis PhzC/PhzF protein</fullName>
    </recommendedName>
</protein>
<dbReference type="AlphaFoldDB" id="U5W4X7"/>
<organism evidence="1 2">
    <name type="scientific">Actinoplanes friuliensis DSM 7358</name>
    <dbReference type="NCBI Taxonomy" id="1246995"/>
    <lineage>
        <taxon>Bacteria</taxon>
        <taxon>Bacillati</taxon>
        <taxon>Actinomycetota</taxon>
        <taxon>Actinomycetes</taxon>
        <taxon>Micromonosporales</taxon>
        <taxon>Micromonosporaceae</taxon>
        <taxon>Actinoplanes</taxon>
    </lineage>
</organism>
<dbReference type="EMBL" id="CP006272">
    <property type="protein sequence ID" value="AGZ44047.1"/>
    <property type="molecule type" value="Genomic_DNA"/>
</dbReference>
<dbReference type="Proteomes" id="UP000017746">
    <property type="component" value="Chromosome"/>
</dbReference>
<dbReference type="eggNOG" id="COG0384">
    <property type="taxonomic scope" value="Bacteria"/>
</dbReference>
<proteinExistence type="predicted"/>
<sequence>MPTWDEGEFTWIRGRAEWAPGRLLQEYPSPAAVEALTSPPPGDGWLYVWAWQDRAAGCVRTRGFPRRGDGITEDEATGASAVVLTAALGRPLDITQGRGSQILTRLGPDGTVDVGGRVVADD</sequence>
<dbReference type="SUPFAM" id="SSF54506">
    <property type="entry name" value="Diaminopimelate epimerase-like"/>
    <property type="match status" value="1"/>
</dbReference>
<reference evidence="1 2" key="1">
    <citation type="journal article" date="2014" name="J. Biotechnol.">
        <title>Complete genome sequence of the actinobacterium Actinoplanes friuliensis HAG 010964, producer of the lipopeptide antibiotic friulimycin.</title>
        <authorList>
            <person name="Ruckert C."/>
            <person name="Szczepanowski R."/>
            <person name="Albersmeier A."/>
            <person name="Goesmann A."/>
            <person name="Fischer N."/>
            <person name="Steinkamper A."/>
            <person name="Puhler A."/>
            <person name="Biener R."/>
            <person name="Schwartz D."/>
            <person name="Kalinowski J."/>
        </authorList>
    </citation>
    <scope>NUCLEOTIDE SEQUENCE [LARGE SCALE GENOMIC DNA]</scope>
    <source>
        <strain evidence="1 2">DSM 7358</strain>
    </source>
</reference>
<evidence type="ECO:0008006" key="3">
    <source>
        <dbReference type="Google" id="ProtNLM"/>
    </source>
</evidence>
<name>U5W4X7_9ACTN</name>
<dbReference type="STRING" id="1246995.AFR_28930"/>
<keyword evidence="2" id="KW-1185">Reference proteome</keyword>
<dbReference type="KEGG" id="afs:AFR_28930"/>
<evidence type="ECO:0000313" key="1">
    <source>
        <dbReference type="EMBL" id="AGZ44047.1"/>
    </source>
</evidence>
<dbReference type="Gene3D" id="3.10.310.10">
    <property type="entry name" value="Diaminopimelate Epimerase, Chain A, domain 1"/>
    <property type="match status" value="1"/>
</dbReference>
<evidence type="ECO:0000313" key="2">
    <source>
        <dbReference type="Proteomes" id="UP000017746"/>
    </source>
</evidence>